<sequence>MRTRDLRLVPIAAAAWGGAAAGVMLPGVARWIALGLWATSLVTVCITTRTRTTAWALIAVSLAMAAAAASHVALAQPARAAASELAIGGGRAVVVHATVTGKAERTASGQVAFDARADGIDIGERRVAVSVPVVIRADSGADVGARVTASGTAFAADAGERAVLVVSAGRGLAVVSEPAGVAAMAARMRHALAGATEGLPQPAAGLIPGLAVGDTGGVTGALDAAMKAASLSHLTAVSGANCAIVVGLAFGAAALCGARRGVRVGVGIAALAGFVVLVTPEPSVVRAAAMAGIAMLGVLLGRVGAGVSLLALAVVVVLIADPWLAVSMGFALSAAATAALLVLAAPLARGLSRWLPQALALGLAVPLAAQLVCGPLLILINPTVPLYGVAANLLAAPAAPIATVLGLAACVAAPVVPVLASGLVALTWLPAAWISETALVSVTLPQAALPWPSGVIGALALTAAGAATVVLLLPRIERRGWRIARGAAAASLAVLVGVQAGTAALRTTVGSLTLPGDWAIALCDIGQGDAILVRSAGAVALIDTGPDPAPLRACLDRFGIHRLDLLVLTHYDQDHIGGLDAVEGEATVVLHGPPGGAADRRTLADLASAGAQVVDAAAGMSGRVGGATWTVLWPRADDPAFPTGNEASVVLDFRGGGVPASLYLGDMDAASQRALRASHVLRPPYAVVKVAHHGSADQDPELYRSLGAAVALISVGLDNDYGHPRAETLAFLQADGMTIGRTDQSGVVAVSVGGDGGLDIWRERAPPSLRRTADVGAAP</sequence>
<feature type="transmembrane region" description="Helical" evidence="6">
    <location>
        <begin position="454"/>
        <end position="474"/>
    </location>
</feature>
<feature type="transmembrane region" description="Helical" evidence="6">
    <location>
        <begin position="359"/>
        <end position="380"/>
    </location>
</feature>
<dbReference type="Pfam" id="PF00753">
    <property type="entry name" value="Lactamase_B"/>
    <property type="match status" value="1"/>
</dbReference>
<gene>
    <name evidence="8" type="ORF">PU630_07360</name>
</gene>
<feature type="transmembrane region" description="Helical" evidence="6">
    <location>
        <begin position="261"/>
        <end position="279"/>
    </location>
</feature>
<evidence type="ECO:0000256" key="3">
    <source>
        <dbReference type="ARBA" id="ARBA00022692"/>
    </source>
</evidence>
<dbReference type="Pfam" id="PF03772">
    <property type="entry name" value="Competence"/>
    <property type="match status" value="1"/>
</dbReference>
<keyword evidence="9" id="KW-1185">Reference proteome</keyword>
<evidence type="ECO:0000256" key="2">
    <source>
        <dbReference type="ARBA" id="ARBA00022475"/>
    </source>
</evidence>
<feature type="transmembrane region" description="Helical" evidence="6">
    <location>
        <begin position="12"/>
        <end position="33"/>
    </location>
</feature>
<feature type="transmembrane region" description="Helical" evidence="6">
    <location>
        <begin position="234"/>
        <end position="255"/>
    </location>
</feature>
<dbReference type="InterPro" id="IPR036866">
    <property type="entry name" value="RibonucZ/Hydroxyglut_hydro"/>
</dbReference>
<proteinExistence type="predicted"/>
<organism evidence="8 9">
    <name type="scientific">Microbacterium horticulturae</name>
    <dbReference type="NCBI Taxonomy" id="3028316"/>
    <lineage>
        <taxon>Bacteria</taxon>
        <taxon>Bacillati</taxon>
        <taxon>Actinomycetota</taxon>
        <taxon>Actinomycetes</taxon>
        <taxon>Micrococcales</taxon>
        <taxon>Microbacteriaceae</taxon>
        <taxon>Microbacterium</taxon>
    </lineage>
</organism>
<dbReference type="SUPFAM" id="SSF56281">
    <property type="entry name" value="Metallo-hydrolase/oxidoreductase"/>
    <property type="match status" value="1"/>
</dbReference>
<feature type="transmembrane region" description="Helical" evidence="6">
    <location>
        <begin position="53"/>
        <end position="74"/>
    </location>
</feature>
<feature type="domain" description="Metallo-beta-lactamase" evidence="7">
    <location>
        <begin position="527"/>
        <end position="692"/>
    </location>
</feature>
<dbReference type="NCBIfam" id="TIGR00360">
    <property type="entry name" value="ComEC_N-term"/>
    <property type="match status" value="1"/>
</dbReference>
<evidence type="ECO:0000259" key="7">
    <source>
        <dbReference type="SMART" id="SM00849"/>
    </source>
</evidence>
<feature type="transmembrane region" description="Helical" evidence="6">
    <location>
        <begin position="486"/>
        <end position="505"/>
    </location>
</feature>
<evidence type="ECO:0000256" key="4">
    <source>
        <dbReference type="ARBA" id="ARBA00022989"/>
    </source>
</evidence>
<keyword evidence="3 6" id="KW-0812">Transmembrane</keyword>
<dbReference type="InterPro" id="IPR004477">
    <property type="entry name" value="ComEC_N"/>
</dbReference>
<feature type="transmembrane region" description="Helical" evidence="6">
    <location>
        <begin position="291"/>
        <end position="319"/>
    </location>
</feature>
<evidence type="ECO:0000313" key="9">
    <source>
        <dbReference type="Proteomes" id="UP001214553"/>
    </source>
</evidence>
<protein>
    <submittedName>
        <fullName evidence="8">ComEC/Rec2 family competence protein</fullName>
    </submittedName>
</protein>
<comment type="subcellular location">
    <subcellularLocation>
        <location evidence="1">Cell membrane</location>
        <topology evidence="1">Multi-pass membrane protein</topology>
    </subcellularLocation>
</comment>
<dbReference type="CDD" id="cd07731">
    <property type="entry name" value="ComA-like_MBL-fold"/>
    <property type="match status" value="1"/>
</dbReference>
<evidence type="ECO:0000256" key="6">
    <source>
        <dbReference type="SAM" id="Phobius"/>
    </source>
</evidence>
<feature type="transmembrane region" description="Helical" evidence="6">
    <location>
        <begin position="415"/>
        <end position="434"/>
    </location>
</feature>
<dbReference type="Proteomes" id="UP001214553">
    <property type="component" value="Chromosome"/>
</dbReference>
<name>A0ABY8C4W4_9MICO</name>
<reference evidence="8 9" key="1">
    <citation type="submission" date="2023-03" db="EMBL/GenBank/DDBJ databases">
        <title>Genome sequence of Microbacterium sp. KACC 23027.</title>
        <authorList>
            <person name="Kim S."/>
            <person name="Heo J."/>
            <person name="Kwon S.-W."/>
        </authorList>
    </citation>
    <scope>NUCLEOTIDE SEQUENCE [LARGE SCALE GENOMIC DNA]</scope>
    <source>
        <strain evidence="8 9">KACC 23027</strain>
    </source>
</reference>
<dbReference type="PANTHER" id="PTHR30619:SF1">
    <property type="entry name" value="RECOMBINATION PROTEIN 2"/>
    <property type="match status" value="1"/>
</dbReference>
<evidence type="ECO:0000256" key="5">
    <source>
        <dbReference type="ARBA" id="ARBA00023136"/>
    </source>
</evidence>
<feature type="transmembrane region" description="Helical" evidence="6">
    <location>
        <begin position="386"/>
        <end position="408"/>
    </location>
</feature>
<accession>A0ABY8C4W4</accession>
<dbReference type="InterPro" id="IPR001279">
    <property type="entry name" value="Metallo-B-lactamas"/>
</dbReference>
<keyword evidence="2" id="KW-1003">Cell membrane</keyword>
<dbReference type="PANTHER" id="PTHR30619">
    <property type="entry name" value="DNA INTERNALIZATION/COMPETENCE PROTEIN COMEC/REC2"/>
    <property type="match status" value="1"/>
</dbReference>
<dbReference type="RefSeq" id="WP_275279712.1">
    <property type="nucleotide sequence ID" value="NZ_CP119108.1"/>
</dbReference>
<keyword evidence="4 6" id="KW-1133">Transmembrane helix</keyword>
<evidence type="ECO:0000313" key="8">
    <source>
        <dbReference type="EMBL" id="WEG10357.1"/>
    </source>
</evidence>
<dbReference type="EMBL" id="CP119108">
    <property type="protein sequence ID" value="WEG10357.1"/>
    <property type="molecule type" value="Genomic_DNA"/>
</dbReference>
<dbReference type="SMART" id="SM00849">
    <property type="entry name" value="Lactamase_B"/>
    <property type="match status" value="1"/>
</dbReference>
<dbReference type="InterPro" id="IPR035681">
    <property type="entry name" value="ComA-like_MBL"/>
</dbReference>
<dbReference type="InterPro" id="IPR052159">
    <property type="entry name" value="Competence_DNA_uptake"/>
</dbReference>
<feature type="transmembrane region" description="Helical" evidence="6">
    <location>
        <begin position="325"/>
        <end position="347"/>
    </location>
</feature>
<dbReference type="Gene3D" id="3.60.15.10">
    <property type="entry name" value="Ribonuclease Z/Hydroxyacylglutathione hydrolase-like"/>
    <property type="match status" value="1"/>
</dbReference>
<evidence type="ECO:0000256" key="1">
    <source>
        <dbReference type="ARBA" id="ARBA00004651"/>
    </source>
</evidence>
<keyword evidence="5 6" id="KW-0472">Membrane</keyword>